<reference evidence="2" key="1">
    <citation type="submission" date="2018-06" db="EMBL/GenBank/DDBJ databases">
        <authorList>
            <person name="Zhirakovskaya E."/>
        </authorList>
    </citation>
    <scope>NUCLEOTIDE SEQUENCE</scope>
</reference>
<dbReference type="Gene3D" id="1.10.472.20">
    <property type="entry name" value="Nitrile hydratase, beta subunit"/>
    <property type="match status" value="1"/>
</dbReference>
<dbReference type="NCBIfam" id="TIGR03889">
    <property type="entry name" value="nitrile_acc"/>
    <property type="match status" value="1"/>
</dbReference>
<dbReference type="InterPro" id="IPR042262">
    <property type="entry name" value="CN_hydtase_beta_C"/>
</dbReference>
<dbReference type="InterPro" id="IPR008990">
    <property type="entry name" value="Elect_transpt_acc-like_dom_sf"/>
</dbReference>
<name>A0A3B0RQ26_9ZZZZ</name>
<evidence type="ECO:0000313" key="2">
    <source>
        <dbReference type="EMBL" id="VAV94217.1"/>
    </source>
</evidence>
<accession>A0A3B0RQ26</accession>
<dbReference type="SUPFAM" id="SSF50090">
    <property type="entry name" value="Electron transport accessory proteins"/>
    <property type="match status" value="1"/>
</dbReference>
<proteinExistence type="predicted"/>
<organism evidence="2">
    <name type="scientific">hydrothermal vent metagenome</name>
    <dbReference type="NCBI Taxonomy" id="652676"/>
    <lineage>
        <taxon>unclassified sequences</taxon>
        <taxon>metagenomes</taxon>
        <taxon>ecological metagenomes</taxon>
    </lineage>
</organism>
<dbReference type="EMBL" id="UOEC01000116">
    <property type="protein sequence ID" value="VAV94217.1"/>
    <property type="molecule type" value="Genomic_DNA"/>
</dbReference>
<gene>
    <name evidence="2" type="ORF">MNBD_ALPHA08-8</name>
</gene>
<dbReference type="InterPro" id="IPR049054">
    <property type="entry name" value="CN_hydtase_beta-like_N"/>
</dbReference>
<dbReference type="InterPro" id="IPR023808">
    <property type="entry name" value="Nitrile_Hydratase_acc_put"/>
</dbReference>
<sequence>MSMPIYGSPILPNNPNRLARQLPKIPVDDDGPVFAEPWQAQAFAMTVKLHQQGAFTWPEWARALGAELAAAGENDSADNYYSHWLSALEKLLDSKNIITTSERKTCKAAWDKAARTTPHGEPIVLPITP</sequence>
<feature type="domain" description="Nitrile hydratase beta subunit-like N-terminal" evidence="1">
    <location>
        <begin position="24"/>
        <end position="109"/>
    </location>
</feature>
<protein>
    <submittedName>
        <fullName evidence="2">Putative metal chaperone, involved in Fe-nitrile hydratase activation, GTPase of COG0523 family</fullName>
    </submittedName>
</protein>
<dbReference type="AlphaFoldDB" id="A0A3B0RQ26"/>
<evidence type="ECO:0000259" key="1">
    <source>
        <dbReference type="Pfam" id="PF21006"/>
    </source>
</evidence>
<dbReference type="Pfam" id="PF21006">
    <property type="entry name" value="NHase_beta_N"/>
    <property type="match status" value="1"/>
</dbReference>